<feature type="transmembrane region" description="Helical" evidence="1">
    <location>
        <begin position="74"/>
        <end position="99"/>
    </location>
</feature>
<evidence type="ECO:0008006" key="3">
    <source>
        <dbReference type="Google" id="ProtNLM"/>
    </source>
</evidence>
<proteinExistence type="predicted"/>
<dbReference type="EMBL" id="MH046811">
    <property type="protein sequence ID" value="AZL89635.1"/>
    <property type="molecule type" value="Genomic_DNA"/>
</dbReference>
<evidence type="ECO:0000313" key="2">
    <source>
        <dbReference type="EMBL" id="AZL89635.1"/>
    </source>
</evidence>
<protein>
    <recommendedName>
        <fullName evidence="3">Transmembrane protein</fullName>
    </recommendedName>
</protein>
<feature type="transmembrane region" description="Helical" evidence="1">
    <location>
        <begin position="48"/>
        <end position="68"/>
    </location>
</feature>
<keyword evidence="1" id="KW-0812">Transmembrane</keyword>
<evidence type="ECO:0000256" key="1">
    <source>
        <dbReference type="SAM" id="Phobius"/>
    </source>
</evidence>
<sequence length="132" mass="15749">MNISSRLLGIIIEINFLIISLWISFWFISKSNLINIIHETRLNIIKPIELITIMFCIFYTMKSCIYIPGNFPLIYILLTITLIESWENMVIVVIVIYFLTEKISIIKNYSQEIMQLIDKTINRIFMEQFLEY</sequence>
<keyword evidence="1" id="KW-1133">Transmembrane helix</keyword>
<name>A0A3Q8U8H2_9VIRU</name>
<reference evidence="2" key="1">
    <citation type="submission" date="2018-03" db="EMBL/GenBank/DDBJ databases">
        <title>Draft genome sequences of Megaviruse, new member of the family Mimiviridae isolated from water in Shanghai, China.</title>
        <authorList>
            <person name="Xia Y."/>
        </authorList>
    </citation>
    <scope>NUCLEOTIDE SEQUENCE</scope>
    <source>
        <strain evidence="2">SH</strain>
    </source>
</reference>
<feature type="transmembrane region" description="Helical" evidence="1">
    <location>
        <begin position="6"/>
        <end position="28"/>
    </location>
</feature>
<gene>
    <name evidence="2" type="ORF">Mb0104</name>
</gene>
<keyword evidence="1" id="KW-0472">Membrane</keyword>
<organism evidence="2">
    <name type="scientific">Megavirus baoshan</name>
    <dbReference type="NCBI Taxonomy" id="2496520"/>
    <lineage>
        <taxon>Viruses</taxon>
        <taxon>Varidnaviria</taxon>
        <taxon>Bamfordvirae</taxon>
        <taxon>Nucleocytoviricota</taxon>
        <taxon>Megaviricetes</taxon>
        <taxon>Imitervirales</taxon>
        <taxon>Mimiviridae</taxon>
        <taxon>Megamimivirinae</taxon>
        <taxon>Megavirus</taxon>
        <taxon>Megavirus baoshanense</taxon>
    </lineage>
</organism>
<accession>A0A3Q8U8H2</accession>